<dbReference type="Pfam" id="PF06114">
    <property type="entry name" value="Peptidase_M78"/>
    <property type="match status" value="1"/>
</dbReference>
<organism evidence="2 3">
    <name type="scientific">Rubinisphaera brasiliensis (strain ATCC 49424 / DSM 5305 / JCM 21570 / IAM 15109 / NBRC 103401 / IFAM 1448)</name>
    <name type="common">Planctomyces brasiliensis</name>
    <dbReference type="NCBI Taxonomy" id="756272"/>
    <lineage>
        <taxon>Bacteria</taxon>
        <taxon>Pseudomonadati</taxon>
        <taxon>Planctomycetota</taxon>
        <taxon>Planctomycetia</taxon>
        <taxon>Planctomycetales</taxon>
        <taxon>Planctomycetaceae</taxon>
        <taxon>Rubinisphaera</taxon>
    </lineage>
</organism>
<name>F0SKY9_RUBBR</name>
<dbReference type="InterPro" id="IPR010359">
    <property type="entry name" value="IrrE_HExxH"/>
</dbReference>
<evidence type="ECO:0000313" key="3">
    <source>
        <dbReference type="Proteomes" id="UP000006860"/>
    </source>
</evidence>
<accession>F0SKY9</accession>
<dbReference type="Proteomes" id="UP000006860">
    <property type="component" value="Chromosome"/>
</dbReference>
<dbReference type="RefSeq" id="WP_013628566.1">
    <property type="nucleotide sequence ID" value="NC_015174.1"/>
</dbReference>
<sequence length="247" mass="28277">MAAYATTAAISAETASWQAAAEQLASQVLELAGFQEGPIDAFQLARKLGYHVIYDQKQAGRGRLKQIAGRTTIFLRPQDRPERMHWALCHEVGETLVWRLFEQVNADPRDEPAGLREQAANLLATRLLLPESRFFSAVQDSQGDLLELKQQFPTASFELISLRLLDRPDPRCVTIIDQGRISKRRSNTEARPGPLLEPEALCWEESHEQAKFSERSSDTLWVRCWPIHEEQWKREIILTQPRENEFT</sequence>
<proteinExistence type="predicted"/>
<evidence type="ECO:0000259" key="1">
    <source>
        <dbReference type="Pfam" id="PF06114"/>
    </source>
</evidence>
<dbReference type="KEGG" id="pbs:Plabr_2240"/>
<protein>
    <recommendedName>
        <fullName evidence="1">IrrE N-terminal-like domain-containing protein</fullName>
    </recommendedName>
</protein>
<dbReference type="eggNOG" id="COG2856">
    <property type="taxonomic scope" value="Bacteria"/>
</dbReference>
<evidence type="ECO:0000313" key="2">
    <source>
        <dbReference type="EMBL" id="ADY59842.1"/>
    </source>
</evidence>
<gene>
    <name evidence="2" type="ordered locus">Plabr_2240</name>
</gene>
<dbReference type="AlphaFoldDB" id="F0SKY9"/>
<dbReference type="HOGENOM" id="CLU_1123847_0_0_0"/>
<reference evidence="3" key="1">
    <citation type="submission" date="2011-02" db="EMBL/GenBank/DDBJ databases">
        <title>The complete genome of Planctomyces brasiliensis DSM 5305.</title>
        <authorList>
            <person name="Lucas S."/>
            <person name="Copeland A."/>
            <person name="Lapidus A."/>
            <person name="Bruce D."/>
            <person name="Goodwin L."/>
            <person name="Pitluck S."/>
            <person name="Kyrpides N."/>
            <person name="Mavromatis K."/>
            <person name="Pagani I."/>
            <person name="Ivanova N."/>
            <person name="Ovchinnikova G."/>
            <person name="Lu M."/>
            <person name="Detter J.C."/>
            <person name="Han C."/>
            <person name="Land M."/>
            <person name="Hauser L."/>
            <person name="Markowitz V."/>
            <person name="Cheng J.-F."/>
            <person name="Hugenholtz P."/>
            <person name="Woyke T."/>
            <person name="Wu D."/>
            <person name="Tindall B."/>
            <person name="Pomrenke H.G."/>
            <person name="Brambilla E."/>
            <person name="Klenk H.-P."/>
            <person name="Eisen J.A."/>
        </authorList>
    </citation>
    <scope>NUCLEOTIDE SEQUENCE [LARGE SCALE GENOMIC DNA]</scope>
    <source>
        <strain evidence="3">ATCC 49424 / DSM 5305 / JCM 21570 / NBRC 103401 / IFAM 1448</strain>
    </source>
</reference>
<dbReference type="EMBL" id="CP002546">
    <property type="protein sequence ID" value="ADY59842.1"/>
    <property type="molecule type" value="Genomic_DNA"/>
</dbReference>
<feature type="domain" description="IrrE N-terminal-like" evidence="1">
    <location>
        <begin position="46"/>
        <end position="163"/>
    </location>
</feature>
<keyword evidence="3" id="KW-1185">Reference proteome</keyword>
<dbReference type="Gene3D" id="1.10.10.2910">
    <property type="match status" value="1"/>
</dbReference>